<evidence type="ECO:0000256" key="4">
    <source>
        <dbReference type="ARBA" id="ARBA00022670"/>
    </source>
</evidence>
<feature type="domain" description="Peptidase S1" evidence="9">
    <location>
        <begin position="31"/>
        <end position="256"/>
    </location>
</feature>
<keyword evidence="6" id="KW-0720">Serine protease</keyword>
<dbReference type="InterPro" id="IPR050430">
    <property type="entry name" value="Peptidase_S1"/>
</dbReference>
<dbReference type="FunFam" id="2.40.10.10:FF:000047">
    <property type="entry name" value="Trypsin eta"/>
    <property type="match status" value="1"/>
</dbReference>
<gene>
    <name evidence="10" type="ORF">ILUMI_00388</name>
</gene>
<dbReference type="PANTHER" id="PTHR24276">
    <property type="entry name" value="POLYSERASE-RELATED"/>
    <property type="match status" value="1"/>
</dbReference>
<dbReference type="InterPro" id="IPR009003">
    <property type="entry name" value="Peptidase_S1_PA"/>
</dbReference>
<protein>
    <recommendedName>
        <fullName evidence="9">Peptidase S1 domain-containing protein</fullName>
    </recommendedName>
</protein>
<dbReference type="SMART" id="SM00020">
    <property type="entry name" value="Tryp_SPc"/>
    <property type="match status" value="1"/>
</dbReference>
<dbReference type="Proteomes" id="UP000801492">
    <property type="component" value="Unassembled WGS sequence"/>
</dbReference>
<sequence>MAKFAIVFALVLGSALAVPLHQEEDDFEGRIIGGSAAPQGAYPYQISLRNRGDGRHFCGGSIISQYWVLCAAHCTYNQYPSYVVIVVGTNYLNSGGTGYGVSGIVNHPSFNPQNNQHDISLLQAAGSIAFNNLVQPISLANSVLPGGTSCVLSGWGSIRYPNQIEPNALQHIALNSITFNQCANALPGYPIFETHVCTLNRQGEGACHGDSGGPLVNRYNGQQVGIVSWGISCAKGVPDMFTSVAHYRNWIYQVSGV</sequence>
<evidence type="ECO:0000259" key="9">
    <source>
        <dbReference type="PROSITE" id="PS50240"/>
    </source>
</evidence>
<reference evidence="10" key="1">
    <citation type="submission" date="2019-08" db="EMBL/GenBank/DDBJ databases">
        <title>The genome of the North American firefly Photinus pyralis.</title>
        <authorList>
            <consortium name="Photinus pyralis genome working group"/>
            <person name="Fallon T.R."/>
            <person name="Sander Lower S.E."/>
            <person name="Weng J.-K."/>
        </authorList>
    </citation>
    <scope>NUCLEOTIDE SEQUENCE</scope>
    <source>
        <strain evidence="10">TRF0915ILg1</strain>
        <tissue evidence="10">Whole body</tissue>
    </source>
</reference>
<feature type="signal peptide" evidence="8">
    <location>
        <begin position="1"/>
        <end position="17"/>
    </location>
</feature>
<dbReference type="SUPFAM" id="SSF50494">
    <property type="entry name" value="Trypsin-like serine proteases"/>
    <property type="match status" value="1"/>
</dbReference>
<evidence type="ECO:0000313" key="10">
    <source>
        <dbReference type="EMBL" id="KAF2905793.1"/>
    </source>
</evidence>
<keyword evidence="11" id="KW-1185">Reference proteome</keyword>
<keyword evidence="7" id="KW-1015">Disulfide bond</keyword>
<keyword evidence="5" id="KW-0378">Hydrolase</keyword>
<evidence type="ECO:0000256" key="1">
    <source>
        <dbReference type="ARBA" id="ARBA00004613"/>
    </source>
</evidence>
<dbReference type="PROSITE" id="PS00135">
    <property type="entry name" value="TRYPSIN_SER"/>
    <property type="match status" value="1"/>
</dbReference>
<comment type="similarity">
    <text evidence="2">Belongs to the peptidase S1 family.</text>
</comment>
<evidence type="ECO:0000256" key="2">
    <source>
        <dbReference type="ARBA" id="ARBA00007664"/>
    </source>
</evidence>
<dbReference type="PRINTS" id="PR00722">
    <property type="entry name" value="CHYMOTRYPSIN"/>
</dbReference>
<dbReference type="InterPro" id="IPR033116">
    <property type="entry name" value="TRYPSIN_SER"/>
</dbReference>
<dbReference type="Gene3D" id="2.40.10.10">
    <property type="entry name" value="Trypsin-like serine proteases"/>
    <property type="match status" value="2"/>
</dbReference>
<organism evidence="10 11">
    <name type="scientific">Ignelater luminosus</name>
    <name type="common">Cucubano</name>
    <name type="synonym">Pyrophorus luminosus</name>
    <dbReference type="NCBI Taxonomy" id="2038154"/>
    <lineage>
        <taxon>Eukaryota</taxon>
        <taxon>Metazoa</taxon>
        <taxon>Ecdysozoa</taxon>
        <taxon>Arthropoda</taxon>
        <taxon>Hexapoda</taxon>
        <taxon>Insecta</taxon>
        <taxon>Pterygota</taxon>
        <taxon>Neoptera</taxon>
        <taxon>Endopterygota</taxon>
        <taxon>Coleoptera</taxon>
        <taxon>Polyphaga</taxon>
        <taxon>Elateriformia</taxon>
        <taxon>Elateroidea</taxon>
        <taxon>Elateridae</taxon>
        <taxon>Agrypninae</taxon>
        <taxon>Pyrophorini</taxon>
        <taxon>Ignelater</taxon>
    </lineage>
</organism>
<dbReference type="AlphaFoldDB" id="A0A8K0DME7"/>
<keyword evidence="4" id="KW-0645">Protease</keyword>
<evidence type="ECO:0000256" key="3">
    <source>
        <dbReference type="ARBA" id="ARBA00022525"/>
    </source>
</evidence>
<feature type="chain" id="PRO_5035444393" description="Peptidase S1 domain-containing protein" evidence="8">
    <location>
        <begin position="18"/>
        <end position="257"/>
    </location>
</feature>
<dbReference type="OrthoDB" id="6755574at2759"/>
<dbReference type="GO" id="GO:0004252">
    <property type="term" value="F:serine-type endopeptidase activity"/>
    <property type="evidence" value="ECO:0007669"/>
    <property type="project" value="InterPro"/>
</dbReference>
<dbReference type="GO" id="GO:0016485">
    <property type="term" value="P:protein processing"/>
    <property type="evidence" value="ECO:0007669"/>
    <property type="project" value="UniProtKB-ARBA"/>
</dbReference>
<dbReference type="EMBL" id="VTPC01000435">
    <property type="protein sequence ID" value="KAF2905793.1"/>
    <property type="molecule type" value="Genomic_DNA"/>
</dbReference>
<comment type="caution">
    <text evidence="10">The sequence shown here is derived from an EMBL/GenBank/DDBJ whole genome shotgun (WGS) entry which is preliminary data.</text>
</comment>
<evidence type="ECO:0000256" key="7">
    <source>
        <dbReference type="ARBA" id="ARBA00023157"/>
    </source>
</evidence>
<evidence type="ECO:0000256" key="6">
    <source>
        <dbReference type="ARBA" id="ARBA00022825"/>
    </source>
</evidence>
<accession>A0A8K0DME7</accession>
<dbReference type="InterPro" id="IPR043504">
    <property type="entry name" value="Peptidase_S1_PA_chymotrypsin"/>
</dbReference>
<name>A0A8K0DME7_IGNLU</name>
<keyword evidence="3" id="KW-0964">Secreted</keyword>
<dbReference type="Pfam" id="PF00089">
    <property type="entry name" value="Trypsin"/>
    <property type="match status" value="1"/>
</dbReference>
<evidence type="ECO:0000313" key="11">
    <source>
        <dbReference type="Proteomes" id="UP000801492"/>
    </source>
</evidence>
<dbReference type="GO" id="GO:0005576">
    <property type="term" value="C:extracellular region"/>
    <property type="evidence" value="ECO:0007669"/>
    <property type="project" value="UniProtKB-SubCell"/>
</dbReference>
<keyword evidence="8" id="KW-0732">Signal</keyword>
<evidence type="ECO:0000256" key="8">
    <source>
        <dbReference type="SAM" id="SignalP"/>
    </source>
</evidence>
<evidence type="ECO:0000256" key="5">
    <source>
        <dbReference type="ARBA" id="ARBA00022801"/>
    </source>
</evidence>
<comment type="subcellular location">
    <subcellularLocation>
        <location evidence="1">Secreted</location>
    </subcellularLocation>
</comment>
<dbReference type="InterPro" id="IPR001314">
    <property type="entry name" value="Peptidase_S1A"/>
</dbReference>
<dbReference type="InterPro" id="IPR001254">
    <property type="entry name" value="Trypsin_dom"/>
</dbReference>
<proteinExistence type="inferred from homology"/>
<dbReference type="PROSITE" id="PS50240">
    <property type="entry name" value="TRYPSIN_DOM"/>
    <property type="match status" value="1"/>
</dbReference>
<dbReference type="PANTHER" id="PTHR24276:SF98">
    <property type="entry name" value="FI18310P1-RELATED"/>
    <property type="match status" value="1"/>
</dbReference>
<dbReference type="CDD" id="cd00190">
    <property type="entry name" value="Tryp_SPc"/>
    <property type="match status" value="1"/>
</dbReference>